<feature type="transmembrane region" description="Helical" evidence="6">
    <location>
        <begin position="357"/>
        <end position="375"/>
    </location>
</feature>
<organism evidence="8 9">
    <name type="scientific">Paraphaeosphaeria sporulosa</name>
    <dbReference type="NCBI Taxonomy" id="1460663"/>
    <lineage>
        <taxon>Eukaryota</taxon>
        <taxon>Fungi</taxon>
        <taxon>Dikarya</taxon>
        <taxon>Ascomycota</taxon>
        <taxon>Pezizomycotina</taxon>
        <taxon>Dothideomycetes</taxon>
        <taxon>Pleosporomycetidae</taxon>
        <taxon>Pleosporales</taxon>
        <taxon>Massarineae</taxon>
        <taxon>Didymosphaeriaceae</taxon>
        <taxon>Paraphaeosphaeria</taxon>
    </lineage>
</organism>
<keyword evidence="2 6" id="KW-0812">Transmembrane</keyword>
<gene>
    <name evidence="8" type="ORF">CC84DRAFT_295657</name>
</gene>
<dbReference type="SUPFAM" id="SSF103473">
    <property type="entry name" value="MFS general substrate transporter"/>
    <property type="match status" value="1"/>
</dbReference>
<evidence type="ECO:0000313" key="9">
    <source>
        <dbReference type="Proteomes" id="UP000077069"/>
    </source>
</evidence>
<feature type="transmembrane region" description="Helical" evidence="6">
    <location>
        <begin position="495"/>
        <end position="513"/>
    </location>
</feature>
<accession>A0A177BYC9</accession>
<feature type="transmembrane region" description="Helical" evidence="6">
    <location>
        <begin position="292"/>
        <end position="311"/>
    </location>
</feature>
<name>A0A177BYC9_9PLEO</name>
<evidence type="ECO:0000313" key="8">
    <source>
        <dbReference type="EMBL" id="OAG00335.1"/>
    </source>
</evidence>
<dbReference type="AlphaFoldDB" id="A0A177BYC9"/>
<feature type="transmembrane region" description="Helical" evidence="6">
    <location>
        <begin position="249"/>
        <end position="271"/>
    </location>
</feature>
<evidence type="ECO:0000256" key="6">
    <source>
        <dbReference type="SAM" id="Phobius"/>
    </source>
</evidence>
<evidence type="ECO:0000256" key="3">
    <source>
        <dbReference type="ARBA" id="ARBA00022989"/>
    </source>
</evidence>
<proteinExistence type="predicted"/>
<dbReference type="OrthoDB" id="440553at2759"/>
<dbReference type="InterPro" id="IPR011701">
    <property type="entry name" value="MFS"/>
</dbReference>
<evidence type="ECO:0000256" key="2">
    <source>
        <dbReference type="ARBA" id="ARBA00022692"/>
    </source>
</evidence>
<dbReference type="PANTHER" id="PTHR23501:SF43">
    <property type="entry name" value="MULTIDRUG TRANSPORTER, PUTATIVE (AFU_ORTHOLOGUE AFUA_6G03040)-RELATED"/>
    <property type="match status" value="1"/>
</dbReference>
<dbReference type="EMBL" id="KV441559">
    <property type="protein sequence ID" value="OAG00335.1"/>
    <property type="molecule type" value="Genomic_DNA"/>
</dbReference>
<feature type="compositionally biased region" description="Basic and acidic residues" evidence="5">
    <location>
        <begin position="553"/>
        <end position="563"/>
    </location>
</feature>
<dbReference type="RefSeq" id="XP_018030700.1">
    <property type="nucleotide sequence ID" value="XM_018185778.1"/>
</dbReference>
<evidence type="ECO:0000256" key="5">
    <source>
        <dbReference type="SAM" id="MobiDB-lite"/>
    </source>
</evidence>
<feature type="transmembrane region" description="Helical" evidence="6">
    <location>
        <begin position="387"/>
        <end position="406"/>
    </location>
</feature>
<feature type="transmembrane region" description="Helical" evidence="6">
    <location>
        <begin position="150"/>
        <end position="170"/>
    </location>
</feature>
<feature type="transmembrane region" description="Helical" evidence="6">
    <location>
        <begin position="331"/>
        <end position="350"/>
    </location>
</feature>
<sequence>MPSSREHEDAPSAEASVVPNIGSTRLHLIILGLWLCLFVSAMDTTIITTALFRISSEFYALDRGPWLVTAYLLAYNSFLMITAKLSDIWGLRTILLAFNGFFLVFSMACSAAQTMNQLIVFRALQGIGGSALYSLVFVTIMKLIVPDKIAFYSGVISSVFALANLSGPLIGGAISDHTNWRWIFWLNGLVIPISMAILLSSMPGINDNKSTKERLRGFDIIGGVLSVCWPVPLLFALQEAGVSYDWNSGVIIGTLVTAFVLLTFFIAYESWASYKTKIDVIFPARFVANPAAALLLFSMFLLGMPFMSMFIQLPQRFQGVNFVSAERAGILLLPVSLMTPVGAMLGGLLNKKFPAECVLLLGTAVIGIGTGLLSSLPIDNGIADATYGYEIITGAGLGLASTPYYIMLYTSVEEKDVPIGTGILNMLRTLGGAVAVAICSALHNSVLHEDLSAFLNAEQIAGVKASGTFIARLPEATRIQLGRVFGRSYNKQFKVILAFALLNFLVAIALAVARKKKGIFGKMPIRTLENEFTKIDRKHEGEKEQAVTARANETTERIEGTTH</sequence>
<dbReference type="GO" id="GO:0005886">
    <property type="term" value="C:plasma membrane"/>
    <property type="evidence" value="ECO:0007669"/>
    <property type="project" value="TreeGrafter"/>
</dbReference>
<dbReference type="Gene3D" id="1.20.1720.10">
    <property type="entry name" value="Multidrug resistance protein D"/>
    <property type="match status" value="1"/>
</dbReference>
<feature type="transmembrane region" description="Helical" evidence="6">
    <location>
        <begin position="28"/>
        <end position="52"/>
    </location>
</feature>
<dbReference type="PROSITE" id="PS50850">
    <property type="entry name" value="MFS"/>
    <property type="match status" value="1"/>
</dbReference>
<feature type="transmembrane region" description="Helical" evidence="6">
    <location>
        <begin position="182"/>
        <end position="205"/>
    </location>
</feature>
<dbReference type="InterPro" id="IPR020846">
    <property type="entry name" value="MFS_dom"/>
</dbReference>
<evidence type="ECO:0000256" key="4">
    <source>
        <dbReference type="ARBA" id="ARBA00023136"/>
    </source>
</evidence>
<feature type="transmembrane region" description="Helical" evidence="6">
    <location>
        <begin position="64"/>
        <end position="82"/>
    </location>
</feature>
<feature type="transmembrane region" description="Helical" evidence="6">
    <location>
        <begin position="427"/>
        <end position="446"/>
    </location>
</feature>
<dbReference type="GeneID" id="28769264"/>
<feature type="transmembrane region" description="Helical" evidence="6">
    <location>
        <begin position="119"/>
        <end position="138"/>
    </location>
</feature>
<keyword evidence="4 6" id="KW-0472">Membrane</keyword>
<feature type="domain" description="Major facilitator superfamily (MFS) profile" evidence="7">
    <location>
        <begin position="29"/>
        <end position="515"/>
    </location>
</feature>
<dbReference type="Pfam" id="PF07690">
    <property type="entry name" value="MFS_1"/>
    <property type="match status" value="1"/>
</dbReference>
<dbReference type="Proteomes" id="UP000077069">
    <property type="component" value="Unassembled WGS sequence"/>
</dbReference>
<comment type="subcellular location">
    <subcellularLocation>
        <location evidence="1">Membrane</location>
        <topology evidence="1">Multi-pass membrane protein</topology>
    </subcellularLocation>
</comment>
<keyword evidence="3 6" id="KW-1133">Transmembrane helix</keyword>
<reference evidence="8 9" key="1">
    <citation type="submission" date="2016-05" db="EMBL/GenBank/DDBJ databases">
        <title>Comparative analysis of secretome profiles of manganese(II)-oxidizing ascomycete fungi.</title>
        <authorList>
            <consortium name="DOE Joint Genome Institute"/>
            <person name="Zeiner C.A."/>
            <person name="Purvine S.O."/>
            <person name="Zink E.M."/>
            <person name="Wu S."/>
            <person name="Pasa-Tolic L."/>
            <person name="Chaput D.L."/>
            <person name="Haridas S."/>
            <person name="Grigoriev I.V."/>
            <person name="Santelli C.M."/>
            <person name="Hansel C.M."/>
        </authorList>
    </citation>
    <scope>NUCLEOTIDE SEQUENCE [LARGE SCALE GENOMIC DNA]</scope>
    <source>
        <strain evidence="8 9">AP3s5-JAC2a</strain>
    </source>
</reference>
<dbReference type="Gene3D" id="1.20.1250.20">
    <property type="entry name" value="MFS general substrate transporter like domains"/>
    <property type="match status" value="1"/>
</dbReference>
<dbReference type="InterPro" id="IPR036259">
    <property type="entry name" value="MFS_trans_sf"/>
</dbReference>
<keyword evidence="9" id="KW-1185">Reference proteome</keyword>
<protein>
    <submittedName>
        <fullName evidence="8">Putative MSF multidrug transporter</fullName>
    </submittedName>
</protein>
<feature type="region of interest" description="Disordered" evidence="5">
    <location>
        <begin position="539"/>
        <end position="563"/>
    </location>
</feature>
<dbReference type="GO" id="GO:0022857">
    <property type="term" value="F:transmembrane transporter activity"/>
    <property type="evidence" value="ECO:0007669"/>
    <property type="project" value="InterPro"/>
</dbReference>
<feature type="transmembrane region" description="Helical" evidence="6">
    <location>
        <begin position="94"/>
        <end position="113"/>
    </location>
</feature>
<evidence type="ECO:0000259" key="7">
    <source>
        <dbReference type="PROSITE" id="PS50850"/>
    </source>
</evidence>
<evidence type="ECO:0000256" key="1">
    <source>
        <dbReference type="ARBA" id="ARBA00004141"/>
    </source>
</evidence>
<dbReference type="PANTHER" id="PTHR23501">
    <property type="entry name" value="MAJOR FACILITATOR SUPERFAMILY"/>
    <property type="match status" value="1"/>
</dbReference>
<dbReference type="InParanoid" id="A0A177BYC9"/>